<organism evidence="3 4">
    <name type="scientific">Dinghuibacter silviterrae</name>
    <dbReference type="NCBI Taxonomy" id="1539049"/>
    <lineage>
        <taxon>Bacteria</taxon>
        <taxon>Pseudomonadati</taxon>
        <taxon>Bacteroidota</taxon>
        <taxon>Chitinophagia</taxon>
        <taxon>Chitinophagales</taxon>
        <taxon>Chitinophagaceae</taxon>
        <taxon>Dinghuibacter</taxon>
    </lineage>
</organism>
<feature type="chain" id="PRO_5020500243" description="YXWGXW repeat-containing protein" evidence="2">
    <location>
        <begin position="25"/>
        <end position="278"/>
    </location>
</feature>
<keyword evidence="4" id="KW-1185">Reference proteome</keyword>
<dbReference type="AlphaFoldDB" id="A0A4R8DRS3"/>
<sequence length="278" mass="30118">MKLRYLALAASIAVFTSCSSTRKAQTTDDVYYSDGTEENSQSSGGYVTRDGQDDRVAPYTTYGAASNYNDYAYSPFDTYIDPYWGAGFGMSPWYSPYSYGMFGIGFGFGSFCSPFYNPYFYPMPSYYGGFYYPYYPGFGYYTKTYVASTSVYTGGARINVLAYNTRHFNNVNTTVPTTGVTSLPRAATVSGRVPTSLAAGSASTTRFQPYQPANDRLVTGRTAPASRQISPNRPVNTNTRTYQPSYRPANNAVFGRPAGGGFGGGARMGGGGGGFGRH</sequence>
<feature type="region of interest" description="Disordered" evidence="1">
    <location>
        <begin position="221"/>
        <end position="251"/>
    </location>
</feature>
<name>A0A4R8DRS3_9BACT</name>
<proteinExistence type="predicted"/>
<feature type="compositionally biased region" description="Polar residues" evidence="1">
    <location>
        <begin position="225"/>
        <end position="244"/>
    </location>
</feature>
<accession>A0A4R8DRS3</accession>
<feature type="region of interest" description="Disordered" evidence="1">
    <location>
        <begin position="29"/>
        <end position="54"/>
    </location>
</feature>
<feature type="signal peptide" evidence="2">
    <location>
        <begin position="1"/>
        <end position="24"/>
    </location>
</feature>
<gene>
    <name evidence="3" type="ORF">EDB95_1950</name>
</gene>
<comment type="caution">
    <text evidence="3">The sequence shown here is derived from an EMBL/GenBank/DDBJ whole genome shotgun (WGS) entry which is preliminary data.</text>
</comment>
<dbReference type="RefSeq" id="WP_133993029.1">
    <property type="nucleotide sequence ID" value="NZ_SODV01000001.1"/>
</dbReference>
<dbReference type="EMBL" id="SODV01000001">
    <property type="protein sequence ID" value="TDX00920.1"/>
    <property type="molecule type" value="Genomic_DNA"/>
</dbReference>
<keyword evidence="2" id="KW-0732">Signal</keyword>
<evidence type="ECO:0000256" key="2">
    <source>
        <dbReference type="SAM" id="SignalP"/>
    </source>
</evidence>
<reference evidence="3 4" key="1">
    <citation type="submission" date="2019-03" db="EMBL/GenBank/DDBJ databases">
        <title>Genomic Encyclopedia of Type Strains, Phase IV (KMG-IV): sequencing the most valuable type-strain genomes for metagenomic binning, comparative biology and taxonomic classification.</title>
        <authorList>
            <person name="Goeker M."/>
        </authorList>
    </citation>
    <scope>NUCLEOTIDE SEQUENCE [LARGE SCALE GENOMIC DNA]</scope>
    <source>
        <strain evidence="3 4">DSM 100059</strain>
    </source>
</reference>
<protein>
    <recommendedName>
        <fullName evidence="5">YXWGXW repeat-containing protein</fullName>
    </recommendedName>
</protein>
<dbReference type="Proteomes" id="UP000294498">
    <property type="component" value="Unassembled WGS sequence"/>
</dbReference>
<evidence type="ECO:0000313" key="3">
    <source>
        <dbReference type="EMBL" id="TDX00920.1"/>
    </source>
</evidence>
<dbReference type="PROSITE" id="PS51257">
    <property type="entry name" value="PROKAR_LIPOPROTEIN"/>
    <property type="match status" value="1"/>
</dbReference>
<evidence type="ECO:0008006" key="5">
    <source>
        <dbReference type="Google" id="ProtNLM"/>
    </source>
</evidence>
<evidence type="ECO:0000256" key="1">
    <source>
        <dbReference type="SAM" id="MobiDB-lite"/>
    </source>
</evidence>
<evidence type="ECO:0000313" key="4">
    <source>
        <dbReference type="Proteomes" id="UP000294498"/>
    </source>
</evidence>